<feature type="region of interest" description="Disordered" evidence="1">
    <location>
        <begin position="1"/>
        <end position="20"/>
    </location>
</feature>
<dbReference type="EMBL" id="AP023094">
    <property type="protein sequence ID" value="BCE44941.1"/>
    <property type="molecule type" value="Genomic_DNA"/>
</dbReference>
<feature type="compositionally biased region" description="Basic and acidic residues" evidence="1">
    <location>
        <begin position="9"/>
        <end position="20"/>
    </location>
</feature>
<dbReference type="InterPro" id="IPR002156">
    <property type="entry name" value="RNaseH_domain"/>
</dbReference>
<name>A0A809Z5Z7_9BRAD</name>
<evidence type="ECO:0000313" key="5">
    <source>
        <dbReference type="EMBL" id="BCE88485.1"/>
    </source>
</evidence>
<sequence length="123" mass="14004">MDGTIVDDSEAKQSRTESSDEKRALVAALVGALETVGDGSFCLVYAPGTYITDGAKHARNWKARGWRNSHNEPVANTDIWDRYVELLDNRHLEACARSWKKEHCTELRRQLNERAKEACRDRN</sequence>
<feature type="domain" description="RNase H type-1" evidence="2">
    <location>
        <begin position="11"/>
        <end position="115"/>
    </location>
</feature>
<dbReference type="InterPro" id="IPR012337">
    <property type="entry name" value="RNaseH-like_sf"/>
</dbReference>
<dbReference type="Gene3D" id="3.30.420.10">
    <property type="entry name" value="Ribonuclease H-like superfamily/Ribonuclease H"/>
    <property type="match status" value="1"/>
</dbReference>
<evidence type="ECO:0000256" key="1">
    <source>
        <dbReference type="SAM" id="MobiDB-lite"/>
    </source>
</evidence>
<evidence type="ECO:0000313" key="3">
    <source>
        <dbReference type="EMBL" id="BCE18689.1"/>
    </source>
</evidence>
<dbReference type="AlphaFoldDB" id="A0A809Z5Z7"/>
<reference evidence="5" key="2">
    <citation type="submission" date="2020-05" db="EMBL/GenBank/DDBJ databases">
        <title>Complete genome sequence of Bradyrhizobium diazoefficiens XF10 isolated from soybean nodule.</title>
        <authorList>
            <person name="Noda R."/>
            <person name="Kakizaki K."/>
            <person name="Minamisawa K."/>
        </authorList>
    </citation>
    <scope>NUCLEOTIDE SEQUENCE</scope>
    <source>
        <strain evidence="5">XF10</strain>
    </source>
</reference>
<organism evidence="4">
    <name type="scientific">Bradyrhizobium diazoefficiens</name>
    <dbReference type="NCBI Taxonomy" id="1355477"/>
    <lineage>
        <taxon>Bacteria</taxon>
        <taxon>Pseudomonadati</taxon>
        <taxon>Pseudomonadota</taxon>
        <taxon>Alphaproteobacteria</taxon>
        <taxon>Hyphomicrobiales</taxon>
        <taxon>Nitrobacteraceae</taxon>
        <taxon>Bradyrhizobium</taxon>
    </lineage>
</organism>
<dbReference type="GO" id="GO:0003676">
    <property type="term" value="F:nucleic acid binding"/>
    <property type="evidence" value="ECO:0007669"/>
    <property type="project" value="InterPro"/>
</dbReference>
<dbReference type="EMBL" id="AP023091">
    <property type="protein sequence ID" value="BCE18689.1"/>
    <property type="molecule type" value="Genomic_DNA"/>
</dbReference>
<proteinExistence type="predicted"/>
<evidence type="ECO:0000313" key="4">
    <source>
        <dbReference type="EMBL" id="BCE44941.1"/>
    </source>
</evidence>
<gene>
    <name evidence="5" type="ORF">XF10B_12830</name>
    <name evidence="3" type="ORF">XF1B_13700</name>
    <name evidence="4" type="ORF">XF4B_12900</name>
</gene>
<evidence type="ECO:0000259" key="2">
    <source>
        <dbReference type="Pfam" id="PF00075"/>
    </source>
</evidence>
<dbReference type="Pfam" id="PF00075">
    <property type="entry name" value="RNase_H"/>
    <property type="match status" value="1"/>
</dbReference>
<reference evidence="3" key="1">
    <citation type="submission" date="2020-05" db="EMBL/GenBank/DDBJ databases">
        <title>Complete genome sequence of Bradyrhizobium diazoefficiens XF1 isolated from soybean nodule.</title>
        <authorList>
            <person name="Noda R."/>
            <person name="Kakizaki K."/>
            <person name="Minamisawa K."/>
        </authorList>
    </citation>
    <scope>NUCLEOTIDE SEQUENCE</scope>
    <source>
        <strain evidence="3">XF1</strain>
    </source>
</reference>
<dbReference type="InterPro" id="IPR036397">
    <property type="entry name" value="RNaseH_sf"/>
</dbReference>
<protein>
    <recommendedName>
        <fullName evidence="2">RNase H type-1 domain-containing protein</fullName>
    </recommendedName>
</protein>
<dbReference type="SUPFAM" id="SSF53098">
    <property type="entry name" value="Ribonuclease H-like"/>
    <property type="match status" value="1"/>
</dbReference>
<accession>A0A809Z5Z7</accession>
<dbReference type="EMBL" id="AP023099">
    <property type="protein sequence ID" value="BCE88485.1"/>
    <property type="molecule type" value="Genomic_DNA"/>
</dbReference>
<reference evidence="4" key="3">
    <citation type="submission" date="2020-05" db="EMBL/GenBank/DDBJ databases">
        <title>Complete genome sequence of Bradyrhizobium diazoefficiens XF4 isolated from soybean nodule.</title>
        <authorList>
            <person name="Noda R."/>
            <person name="Kakizaki K."/>
            <person name="Minamisawa K."/>
        </authorList>
    </citation>
    <scope>NUCLEOTIDE SEQUENCE</scope>
    <source>
        <strain evidence="4">XF4</strain>
    </source>
</reference>
<dbReference type="GO" id="GO:0004523">
    <property type="term" value="F:RNA-DNA hybrid ribonuclease activity"/>
    <property type="evidence" value="ECO:0007669"/>
    <property type="project" value="InterPro"/>
</dbReference>